<name>I0HQI3_RUBGI</name>
<dbReference type="Pfam" id="PF03061">
    <property type="entry name" value="4HBT"/>
    <property type="match status" value="1"/>
</dbReference>
<dbReference type="InterPro" id="IPR033120">
    <property type="entry name" value="HOTDOG_ACOT"/>
</dbReference>
<dbReference type="InterPro" id="IPR029069">
    <property type="entry name" value="HotDog_dom_sf"/>
</dbReference>
<evidence type="ECO:0000259" key="4">
    <source>
        <dbReference type="PROSITE" id="PS51770"/>
    </source>
</evidence>
<evidence type="ECO:0000256" key="3">
    <source>
        <dbReference type="PROSITE-ProRule" id="PRU01106"/>
    </source>
</evidence>
<dbReference type="InterPro" id="IPR006683">
    <property type="entry name" value="Thioestr_dom"/>
</dbReference>
<protein>
    <submittedName>
        <fullName evidence="5">Thioesterase superfamily protein</fullName>
    </submittedName>
</protein>
<evidence type="ECO:0000256" key="2">
    <source>
        <dbReference type="ARBA" id="ARBA00022801"/>
    </source>
</evidence>
<dbReference type="PROSITE" id="PS51770">
    <property type="entry name" value="HOTDOG_ACOT"/>
    <property type="match status" value="1"/>
</dbReference>
<evidence type="ECO:0000313" key="5">
    <source>
        <dbReference type="EMBL" id="BAL95270.1"/>
    </source>
</evidence>
<dbReference type="RefSeq" id="WP_014428133.1">
    <property type="nucleotide sequence ID" value="NC_017075.1"/>
</dbReference>
<keyword evidence="2 3" id="KW-0378">Hydrolase</keyword>
<dbReference type="GO" id="GO:0052816">
    <property type="term" value="F:long-chain fatty acyl-CoA hydrolase activity"/>
    <property type="evidence" value="ECO:0007669"/>
    <property type="project" value="TreeGrafter"/>
</dbReference>
<organism evidence="5 6">
    <name type="scientific">Rubrivivax gelatinosus (strain NBRC 100245 / IL144)</name>
    <dbReference type="NCBI Taxonomy" id="983917"/>
    <lineage>
        <taxon>Bacteria</taxon>
        <taxon>Pseudomonadati</taxon>
        <taxon>Pseudomonadota</taxon>
        <taxon>Betaproteobacteria</taxon>
        <taxon>Burkholderiales</taxon>
        <taxon>Sphaerotilaceae</taxon>
        <taxon>Rubrivivax</taxon>
    </lineage>
</organism>
<dbReference type="HOGENOM" id="CLU_050164_2_1_4"/>
<proteinExistence type="inferred from homology"/>
<dbReference type="Proteomes" id="UP000007883">
    <property type="component" value="Chromosome"/>
</dbReference>
<dbReference type="CDD" id="cd03442">
    <property type="entry name" value="BFIT_BACH"/>
    <property type="match status" value="1"/>
</dbReference>
<dbReference type="InterPro" id="IPR040170">
    <property type="entry name" value="Cytosol_ACT"/>
</dbReference>
<dbReference type="PANTHER" id="PTHR11049:SF24">
    <property type="entry name" value="CYTOSOLIC ACYL COENZYME A THIOESTER HYDROLASE"/>
    <property type="match status" value="1"/>
</dbReference>
<evidence type="ECO:0000256" key="1">
    <source>
        <dbReference type="ARBA" id="ARBA00010458"/>
    </source>
</evidence>
<dbReference type="AlphaFoldDB" id="I0HQI3"/>
<dbReference type="STRING" id="983917.RGE_19290"/>
<accession>I0HQI3</accession>
<dbReference type="PATRIC" id="fig|983917.3.peg.1862"/>
<dbReference type="PANTHER" id="PTHR11049">
    <property type="entry name" value="ACYL COENZYME A THIOESTER HYDROLASE"/>
    <property type="match status" value="1"/>
</dbReference>
<dbReference type="KEGG" id="rge:RGE_19290"/>
<feature type="domain" description="HotDog ACOT-type" evidence="4">
    <location>
        <begin position="23"/>
        <end position="135"/>
    </location>
</feature>
<dbReference type="SUPFAM" id="SSF54637">
    <property type="entry name" value="Thioesterase/thiol ester dehydrase-isomerase"/>
    <property type="match status" value="1"/>
</dbReference>
<reference evidence="5 6" key="1">
    <citation type="journal article" date="2012" name="J. Bacteriol.">
        <title>Complete genome sequence of phototrophic betaproteobacterium Rubrivivax gelatinosus IL144.</title>
        <authorList>
            <person name="Nagashima S."/>
            <person name="Kamimura A."/>
            <person name="Shimizu T."/>
            <person name="Nakamura-isaki S."/>
            <person name="Aono E."/>
            <person name="Sakamoto K."/>
            <person name="Ichikawa N."/>
            <person name="Nakazawa H."/>
            <person name="Sekine M."/>
            <person name="Yamazaki S."/>
            <person name="Fujita N."/>
            <person name="Shimada K."/>
            <person name="Hanada S."/>
            <person name="Nagashima K.V.P."/>
        </authorList>
    </citation>
    <scope>NUCLEOTIDE SEQUENCE [LARGE SCALE GENOMIC DNA]</scope>
    <source>
        <strain evidence="6">NBRC 100245 / IL144</strain>
    </source>
</reference>
<dbReference type="Gene3D" id="3.10.129.10">
    <property type="entry name" value="Hotdog Thioesterase"/>
    <property type="match status" value="1"/>
</dbReference>
<keyword evidence="6" id="KW-1185">Reference proteome</keyword>
<comment type="similarity">
    <text evidence="1">Belongs to the acyl coenzyme A hydrolase family.</text>
</comment>
<dbReference type="EMBL" id="AP012320">
    <property type="protein sequence ID" value="BAL95270.1"/>
    <property type="molecule type" value="Genomic_DNA"/>
</dbReference>
<dbReference type="GO" id="GO:0006637">
    <property type="term" value="P:acyl-CoA metabolic process"/>
    <property type="evidence" value="ECO:0007669"/>
    <property type="project" value="TreeGrafter"/>
</dbReference>
<gene>
    <name evidence="5" type="ordered locus">RGE_19290</name>
</gene>
<dbReference type="GO" id="GO:0005829">
    <property type="term" value="C:cytosol"/>
    <property type="evidence" value="ECO:0007669"/>
    <property type="project" value="TreeGrafter"/>
</dbReference>
<evidence type="ECO:0000313" key="6">
    <source>
        <dbReference type="Proteomes" id="UP000007883"/>
    </source>
</evidence>
<dbReference type="eggNOG" id="COG1607">
    <property type="taxonomic scope" value="Bacteria"/>
</dbReference>
<dbReference type="GO" id="GO:0009062">
    <property type="term" value="P:fatty acid catabolic process"/>
    <property type="evidence" value="ECO:0007669"/>
    <property type="project" value="TreeGrafter"/>
</dbReference>
<sequence length="146" mass="15484">MHAVQDLPRHRPLPADPAHELPALDRLTLTELVLPEQSNHYGTLFGPYGLALLGKAAYLVATRFTRQAIVMAAASRVEFLKPAPVGSVLRVEARIARVGRSSLTATVVASFDAAPGTRGEQALLGSFEMVAVDAHGRPTAVQPSPA</sequence>